<evidence type="ECO:0000256" key="9">
    <source>
        <dbReference type="ARBA" id="ARBA00023242"/>
    </source>
</evidence>
<dbReference type="GO" id="GO:0000724">
    <property type="term" value="P:double-strand break repair via homologous recombination"/>
    <property type="evidence" value="ECO:0007669"/>
    <property type="project" value="InterPro"/>
</dbReference>
<comment type="caution">
    <text evidence="11">The sequence shown here is derived from an EMBL/GenBank/DDBJ whole genome shotgun (WGS) entry which is preliminary data.</text>
</comment>
<keyword evidence="9" id="KW-0539">Nucleus</keyword>
<keyword evidence="6" id="KW-0175">Coiled coil</keyword>
<keyword evidence="12" id="KW-1185">Reference proteome</keyword>
<dbReference type="PANTHER" id="PTHR28643">
    <property type="entry name" value="SWI5-DEPENDENT RECOMBINATION DNA REPAIR PROTEIN 1 HOMOLOG"/>
    <property type="match status" value="1"/>
</dbReference>
<evidence type="ECO:0000256" key="6">
    <source>
        <dbReference type="ARBA" id="ARBA00023054"/>
    </source>
</evidence>
<dbReference type="GO" id="GO:0003713">
    <property type="term" value="F:transcription coactivator activity"/>
    <property type="evidence" value="ECO:0007669"/>
    <property type="project" value="InterPro"/>
</dbReference>
<keyword evidence="8" id="KW-0234">DNA repair</keyword>
<evidence type="ECO:0000313" key="12">
    <source>
        <dbReference type="Proteomes" id="UP000645828"/>
    </source>
</evidence>
<protein>
    <recommendedName>
        <fullName evidence="3">Swi5-dependent recombination DNA repair protein 1 homolog</fullName>
    </recommendedName>
    <alternativeName>
        <fullName evidence="10">Meiosis protein 5 homolog</fullName>
    </alternativeName>
</protein>
<dbReference type="AlphaFoldDB" id="A0A811YYV0"/>
<evidence type="ECO:0000256" key="2">
    <source>
        <dbReference type="ARBA" id="ARBA00008729"/>
    </source>
</evidence>
<evidence type="ECO:0000313" key="11">
    <source>
        <dbReference type="EMBL" id="CAD7680388.1"/>
    </source>
</evidence>
<comment type="similarity">
    <text evidence="2">Belongs to the SFR1/MEI5 family.</text>
</comment>
<comment type="subcellular location">
    <subcellularLocation>
        <location evidence="1">Nucleus</location>
    </subcellularLocation>
</comment>
<organism evidence="11 12">
    <name type="scientific">Nyctereutes procyonoides</name>
    <name type="common">Raccoon dog</name>
    <name type="synonym">Canis procyonoides</name>
    <dbReference type="NCBI Taxonomy" id="34880"/>
    <lineage>
        <taxon>Eukaryota</taxon>
        <taxon>Metazoa</taxon>
        <taxon>Chordata</taxon>
        <taxon>Craniata</taxon>
        <taxon>Vertebrata</taxon>
        <taxon>Euteleostomi</taxon>
        <taxon>Mammalia</taxon>
        <taxon>Eutheria</taxon>
        <taxon>Laurasiatheria</taxon>
        <taxon>Carnivora</taxon>
        <taxon>Caniformia</taxon>
        <taxon>Canidae</taxon>
        <taxon>Nyctereutes</taxon>
    </lineage>
</organism>
<evidence type="ECO:0000256" key="10">
    <source>
        <dbReference type="ARBA" id="ARBA00033234"/>
    </source>
</evidence>
<evidence type="ECO:0000256" key="3">
    <source>
        <dbReference type="ARBA" id="ARBA00014688"/>
    </source>
</evidence>
<dbReference type="InterPro" id="IPR042429">
    <property type="entry name" value="SFR1"/>
</dbReference>
<reference evidence="11" key="1">
    <citation type="submission" date="2020-12" db="EMBL/GenBank/DDBJ databases">
        <authorList>
            <consortium name="Molecular Ecology Group"/>
        </authorList>
    </citation>
    <scope>NUCLEOTIDE SEQUENCE</scope>
    <source>
        <strain evidence="11">TBG_1078</strain>
    </source>
</reference>
<name>A0A811YYV0_NYCPR</name>
<proteinExistence type="inferred from homology"/>
<keyword evidence="5" id="KW-0805">Transcription regulation</keyword>
<keyword evidence="4" id="KW-0227">DNA damage</keyword>
<evidence type="ECO:0000256" key="4">
    <source>
        <dbReference type="ARBA" id="ARBA00022763"/>
    </source>
</evidence>
<dbReference type="Pfam" id="PF10376">
    <property type="entry name" value="Mei5"/>
    <property type="match status" value="2"/>
</dbReference>
<evidence type="ECO:0000256" key="5">
    <source>
        <dbReference type="ARBA" id="ARBA00023015"/>
    </source>
</evidence>
<dbReference type="GO" id="GO:0032798">
    <property type="term" value="C:Swi5-Sfr1 complex"/>
    <property type="evidence" value="ECO:0007669"/>
    <property type="project" value="InterPro"/>
</dbReference>
<dbReference type="PANTHER" id="PTHR28643:SF1">
    <property type="entry name" value="SWI5-DEPENDENT RECOMBINATION DNA REPAIR PROTEIN 1 HOMOLOG"/>
    <property type="match status" value="1"/>
</dbReference>
<evidence type="ECO:0000256" key="1">
    <source>
        <dbReference type="ARBA" id="ARBA00004123"/>
    </source>
</evidence>
<accession>A0A811YYV0</accession>
<gene>
    <name evidence="11" type="ORF">NYPRO_LOCUS13186</name>
</gene>
<evidence type="ECO:0000256" key="7">
    <source>
        <dbReference type="ARBA" id="ARBA00023163"/>
    </source>
</evidence>
<keyword evidence="7" id="KW-0804">Transcription</keyword>
<dbReference type="EMBL" id="CAJHUB010000749">
    <property type="protein sequence ID" value="CAD7680388.1"/>
    <property type="molecule type" value="Genomic_DNA"/>
</dbReference>
<dbReference type="Proteomes" id="UP000645828">
    <property type="component" value="Unassembled WGS sequence"/>
</dbReference>
<dbReference type="InterPro" id="IPR018468">
    <property type="entry name" value="SFR1/Mei5"/>
</dbReference>
<evidence type="ECO:0000256" key="8">
    <source>
        <dbReference type="ARBA" id="ARBA00023204"/>
    </source>
</evidence>
<sequence>MGVTVDCVTRAYIYLCSCSLFLRTQWSLVLVTQLYRVQEPIDPAVISPSTPRACASLPSPCPSSSRKQPMSATLREQLRKTRFSFNSCYSALRSDLQSDFVNEDLSKQGLSEERAKLENKKLSLTQLIDHCGLDDKLLHYNRNEEEFMGV</sequence>